<dbReference type="InterPro" id="IPR000719">
    <property type="entry name" value="Prot_kinase_dom"/>
</dbReference>
<evidence type="ECO:0000256" key="2">
    <source>
        <dbReference type="ARBA" id="ARBA00022840"/>
    </source>
</evidence>
<dbReference type="PANTHER" id="PTHR24346">
    <property type="entry name" value="MAP/MICROTUBULE AFFINITY-REGULATING KINASE"/>
    <property type="match status" value="1"/>
</dbReference>
<gene>
    <name evidence="4" type="ORF">ZHD862_LOCUS38022</name>
</gene>
<dbReference type="Proteomes" id="UP000663864">
    <property type="component" value="Unassembled WGS sequence"/>
</dbReference>
<dbReference type="Gene3D" id="1.10.510.10">
    <property type="entry name" value="Transferase(Phosphotransferase) domain 1"/>
    <property type="match status" value="1"/>
</dbReference>
<dbReference type="EMBL" id="CAJNOT010007935">
    <property type="protein sequence ID" value="CAF1513244.1"/>
    <property type="molecule type" value="Genomic_DNA"/>
</dbReference>
<dbReference type="PANTHER" id="PTHR24346:SF30">
    <property type="entry name" value="MATERNAL EMBRYONIC LEUCINE ZIPPER KINASE"/>
    <property type="match status" value="1"/>
</dbReference>
<evidence type="ECO:0000313" key="4">
    <source>
        <dbReference type="EMBL" id="CAF1513244.1"/>
    </source>
</evidence>
<dbReference type="GO" id="GO:0004674">
    <property type="term" value="F:protein serine/threonine kinase activity"/>
    <property type="evidence" value="ECO:0007669"/>
    <property type="project" value="TreeGrafter"/>
</dbReference>
<keyword evidence="2" id="KW-0067">ATP-binding</keyword>
<proteinExistence type="predicted"/>
<dbReference type="Pfam" id="PF00069">
    <property type="entry name" value="Pkinase"/>
    <property type="match status" value="1"/>
</dbReference>
<evidence type="ECO:0000313" key="5">
    <source>
        <dbReference type="Proteomes" id="UP000663864"/>
    </source>
</evidence>
<evidence type="ECO:0000256" key="1">
    <source>
        <dbReference type="ARBA" id="ARBA00022741"/>
    </source>
</evidence>
<keyword evidence="1" id="KW-0547">Nucleotide-binding</keyword>
<protein>
    <recommendedName>
        <fullName evidence="3">Protein kinase domain-containing protein</fullName>
    </recommendedName>
</protein>
<feature type="domain" description="Protein kinase" evidence="3">
    <location>
        <begin position="1"/>
        <end position="223"/>
    </location>
</feature>
<accession>A0A815TUP6</accession>
<evidence type="ECO:0000259" key="3">
    <source>
        <dbReference type="PROSITE" id="PS50011"/>
    </source>
</evidence>
<dbReference type="GO" id="GO:0005737">
    <property type="term" value="C:cytoplasm"/>
    <property type="evidence" value="ECO:0007669"/>
    <property type="project" value="TreeGrafter"/>
</dbReference>
<dbReference type="InterPro" id="IPR011009">
    <property type="entry name" value="Kinase-like_dom_sf"/>
</dbReference>
<dbReference type="SUPFAM" id="SSF56112">
    <property type="entry name" value="Protein kinase-like (PK-like)"/>
    <property type="match status" value="1"/>
</dbReference>
<organism evidence="4 5">
    <name type="scientific">Rotaria sordida</name>
    <dbReference type="NCBI Taxonomy" id="392033"/>
    <lineage>
        <taxon>Eukaryota</taxon>
        <taxon>Metazoa</taxon>
        <taxon>Spiralia</taxon>
        <taxon>Gnathifera</taxon>
        <taxon>Rotifera</taxon>
        <taxon>Eurotatoria</taxon>
        <taxon>Bdelloidea</taxon>
        <taxon>Philodinida</taxon>
        <taxon>Philodinidae</taxon>
        <taxon>Rotaria</taxon>
    </lineage>
</organism>
<dbReference type="GO" id="GO:0005524">
    <property type="term" value="F:ATP binding"/>
    <property type="evidence" value="ECO:0007669"/>
    <property type="project" value="UniProtKB-KW"/>
</dbReference>
<dbReference type="InterPro" id="IPR008266">
    <property type="entry name" value="Tyr_kinase_AS"/>
</dbReference>
<name>A0A815TUP6_9BILA</name>
<sequence length="223" mass="26415">MLEQLNNSKNFDSFFEDVFEISPTGNFLSFQNYLDPIRSWKIIESEQLIDIIEYLYNSNIIHRDLRPENFMYDSYRNHLKLIDFGFAAIFENDEMIKSLPVGGAVSYAGVKFLKFYSNLLFNMGISEYYEYERTFDLECALNLIMFMTDSMIAHNINSIREESPNFVLKLKKLYQFWNDIKKNNNNYTQVLNLINLKQALEFENIKNAIKNLLILNNQKVHDS</sequence>
<comment type="caution">
    <text evidence="4">The sequence shown here is derived from an EMBL/GenBank/DDBJ whole genome shotgun (WGS) entry which is preliminary data.</text>
</comment>
<dbReference type="PROSITE" id="PS00109">
    <property type="entry name" value="PROTEIN_KINASE_TYR"/>
    <property type="match status" value="1"/>
</dbReference>
<dbReference type="GO" id="GO:0035556">
    <property type="term" value="P:intracellular signal transduction"/>
    <property type="evidence" value="ECO:0007669"/>
    <property type="project" value="TreeGrafter"/>
</dbReference>
<dbReference type="PROSITE" id="PS50011">
    <property type="entry name" value="PROTEIN_KINASE_DOM"/>
    <property type="match status" value="1"/>
</dbReference>
<dbReference type="AlphaFoldDB" id="A0A815TUP6"/>
<reference evidence="4" key="1">
    <citation type="submission" date="2021-02" db="EMBL/GenBank/DDBJ databases">
        <authorList>
            <person name="Nowell W R."/>
        </authorList>
    </citation>
    <scope>NUCLEOTIDE SEQUENCE</scope>
</reference>